<comment type="caution">
    <text evidence="2">The sequence shown here is derived from an EMBL/GenBank/DDBJ whole genome shotgun (WGS) entry which is preliminary data.</text>
</comment>
<keyword evidence="3" id="KW-1185">Reference proteome</keyword>
<reference evidence="2" key="1">
    <citation type="submission" date="2020-05" db="EMBL/GenBank/DDBJ databases">
        <title>Mycena genomes resolve the evolution of fungal bioluminescence.</title>
        <authorList>
            <person name="Tsai I.J."/>
        </authorList>
    </citation>
    <scope>NUCLEOTIDE SEQUENCE</scope>
    <source>
        <strain evidence="2">CCC161011</strain>
    </source>
</reference>
<feature type="transmembrane region" description="Helical" evidence="1">
    <location>
        <begin position="120"/>
        <end position="140"/>
    </location>
</feature>
<keyword evidence="1" id="KW-0812">Transmembrane</keyword>
<sequence>MAWPPKTESTLLVIVVGIYTLCFCLNIMAAIVGAIMGIRFSSFLSNWLTVALMLNELSFTIATVRAPFVIHASVTRDIKILRHAQILNAVHIGLGIAVGCLFLIPLFGTRNILAGGLENLALTTMVVSWTLEIAGTLTMCQYCKVLKKMRPKEIEISSPTLAAPTIPVRKVTNKARPSAVLQHWNRF</sequence>
<feature type="transmembrane region" description="Helical" evidence="1">
    <location>
        <begin position="50"/>
        <end position="74"/>
    </location>
</feature>
<feature type="transmembrane region" description="Helical" evidence="1">
    <location>
        <begin position="86"/>
        <end position="108"/>
    </location>
</feature>
<proteinExistence type="predicted"/>
<evidence type="ECO:0000313" key="2">
    <source>
        <dbReference type="EMBL" id="KAF7371912.1"/>
    </source>
</evidence>
<accession>A0A8H6Z6S6</accession>
<keyword evidence="1" id="KW-1133">Transmembrane helix</keyword>
<dbReference type="AlphaFoldDB" id="A0A8H6Z6S6"/>
<evidence type="ECO:0000256" key="1">
    <source>
        <dbReference type="SAM" id="Phobius"/>
    </source>
</evidence>
<gene>
    <name evidence="2" type="ORF">MVEN_00048900</name>
</gene>
<organism evidence="2 3">
    <name type="scientific">Mycena venus</name>
    <dbReference type="NCBI Taxonomy" id="2733690"/>
    <lineage>
        <taxon>Eukaryota</taxon>
        <taxon>Fungi</taxon>
        <taxon>Dikarya</taxon>
        <taxon>Basidiomycota</taxon>
        <taxon>Agaricomycotina</taxon>
        <taxon>Agaricomycetes</taxon>
        <taxon>Agaricomycetidae</taxon>
        <taxon>Agaricales</taxon>
        <taxon>Marasmiineae</taxon>
        <taxon>Mycenaceae</taxon>
        <taxon>Mycena</taxon>
    </lineage>
</organism>
<dbReference type="OrthoDB" id="3112068at2759"/>
<name>A0A8H6Z6S6_9AGAR</name>
<dbReference type="Proteomes" id="UP000620124">
    <property type="component" value="Unassembled WGS sequence"/>
</dbReference>
<feature type="transmembrane region" description="Helical" evidence="1">
    <location>
        <begin position="12"/>
        <end position="38"/>
    </location>
</feature>
<keyword evidence="1" id="KW-0472">Membrane</keyword>
<evidence type="ECO:0000313" key="3">
    <source>
        <dbReference type="Proteomes" id="UP000620124"/>
    </source>
</evidence>
<protein>
    <submittedName>
        <fullName evidence="2">Uncharacterized protein</fullName>
    </submittedName>
</protein>
<dbReference type="EMBL" id="JACAZI010000001">
    <property type="protein sequence ID" value="KAF7371912.1"/>
    <property type="molecule type" value="Genomic_DNA"/>
</dbReference>